<dbReference type="KEGG" id="tid:Thein_0476"/>
<organism evidence="4 5">
    <name type="scientific">Thermodesulfatator indicus (strain DSM 15286 / JCM 11887 / CIR29812)</name>
    <dbReference type="NCBI Taxonomy" id="667014"/>
    <lineage>
        <taxon>Bacteria</taxon>
        <taxon>Pseudomonadati</taxon>
        <taxon>Thermodesulfobacteriota</taxon>
        <taxon>Thermodesulfobacteria</taxon>
        <taxon>Thermodesulfobacteriales</taxon>
        <taxon>Thermodesulfatatoraceae</taxon>
        <taxon>Thermodesulfatator</taxon>
    </lineage>
</organism>
<dbReference type="InterPro" id="IPR003593">
    <property type="entry name" value="AAA+_ATPase"/>
</dbReference>
<proteinExistence type="predicted"/>
<dbReference type="PANTHER" id="PTHR24220:SF692">
    <property type="entry name" value="ABC TRANSPORTER DOMAIN-CONTAINING PROTEIN"/>
    <property type="match status" value="1"/>
</dbReference>
<dbReference type="Gene3D" id="3.40.50.300">
    <property type="entry name" value="P-loop containing nucleotide triphosphate hydrolases"/>
    <property type="match status" value="1"/>
</dbReference>
<evidence type="ECO:0000256" key="2">
    <source>
        <dbReference type="ARBA" id="ARBA00022840"/>
    </source>
</evidence>
<dbReference type="GO" id="GO:0022857">
    <property type="term" value="F:transmembrane transporter activity"/>
    <property type="evidence" value="ECO:0007669"/>
    <property type="project" value="TreeGrafter"/>
</dbReference>
<dbReference type="InterPro" id="IPR027417">
    <property type="entry name" value="P-loop_NTPase"/>
</dbReference>
<dbReference type="GO" id="GO:0016887">
    <property type="term" value="F:ATP hydrolysis activity"/>
    <property type="evidence" value="ECO:0007669"/>
    <property type="project" value="InterPro"/>
</dbReference>
<evidence type="ECO:0000313" key="5">
    <source>
        <dbReference type="Proteomes" id="UP000006793"/>
    </source>
</evidence>
<dbReference type="GO" id="GO:0005524">
    <property type="term" value="F:ATP binding"/>
    <property type="evidence" value="ECO:0007669"/>
    <property type="project" value="UniProtKB-KW"/>
</dbReference>
<evidence type="ECO:0000313" key="4">
    <source>
        <dbReference type="EMBL" id="AEH44358.1"/>
    </source>
</evidence>
<dbReference type="GO" id="GO:0005886">
    <property type="term" value="C:plasma membrane"/>
    <property type="evidence" value="ECO:0007669"/>
    <property type="project" value="TreeGrafter"/>
</dbReference>
<dbReference type="SMART" id="SM00382">
    <property type="entry name" value="AAA"/>
    <property type="match status" value="1"/>
</dbReference>
<dbReference type="InParanoid" id="F8AAZ2"/>
<dbReference type="OrthoDB" id="9809450at2"/>
<dbReference type="SUPFAM" id="SSF52540">
    <property type="entry name" value="P-loop containing nucleoside triphosphate hydrolases"/>
    <property type="match status" value="1"/>
</dbReference>
<dbReference type="Pfam" id="PF00005">
    <property type="entry name" value="ABC_tran"/>
    <property type="match status" value="1"/>
</dbReference>
<evidence type="ECO:0000259" key="3">
    <source>
        <dbReference type="PROSITE" id="PS50893"/>
    </source>
</evidence>
<evidence type="ECO:0000256" key="1">
    <source>
        <dbReference type="ARBA" id="ARBA00022741"/>
    </source>
</evidence>
<dbReference type="EMBL" id="CP002683">
    <property type="protein sequence ID" value="AEH44358.1"/>
    <property type="molecule type" value="Genomic_DNA"/>
</dbReference>
<reference evidence="4 5" key="2">
    <citation type="journal article" date="2012" name="Stand. Genomic Sci.">
        <title>Complete genome sequence of the thermophilic sulfate-reducing ocean bacterium Thermodesulfatator indicus type strain (CIR29812(T)).</title>
        <authorList>
            <person name="Anderson I."/>
            <person name="Saunders E."/>
            <person name="Lapidus A."/>
            <person name="Nolan M."/>
            <person name="Lucas S."/>
            <person name="Tice H."/>
            <person name="Del Rio T.G."/>
            <person name="Cheng J.F."/>
            <person name="Han C."/>
            <person name="Tapia R."/>
            <person name="Goodwin L.A."/>
            <person name="Pitluck S."/>
            <person name="Liolios K."/>
            <person name="Mavromatis K."/>
            <person name="Pagani I."/>
            <person name="Ivanova N."/>
            <person name="Mikhailova N."/>
            <person name="Pati A."/>
            <person name="Chen A."/>
            <person name="Palaniappan K."/>
            <person name="Land M."/>
            <person name="Hauser L."/>
            <person name="Jeffries C.D."/>
            <person name="Chang Y.J."/>
            <person name="Brambilla E.M."/>
            <person name="Rohde M."/>
            <person name="Spring S."/>
            <person name="Goker M."/>
            <person name="Detter J.C."/>
            <person name="Woyke T."/>
            <person name="Bristow J."/>
            <person name="Eisen J.A."/>
            <person name="Markowitz V."/>
            <person name="Hugenholtz P."/>
            <person name="Kyrpides N.C."/>
            <person name="Klenk H.P."/>
        </authorList>
    </citation>
    <scope>NUCLEOTIDE SEQUENCE [LARGE SCALE GENOMIC DNA]</scope>
    <source>
        <strain evidence="5">DSM 15286 / JCM 11887 / CIR29812</strain>
    </source>
</reference>
<reference evidence="5" key="1">
    <citation type="submission" date="2011-04" db="EMBL/GenBank/DDBJ databases">
        <title>The complete genome of Thermodesulfatator indicus DSM 15286.</title>
        <authorList>
            <person name="Lucas S."/>
            <person name="Copeland A."/>
            <person name="Lapidus A."/>
            <person name="Bruce D."/>
            <person name="Goodwin L."/>
            <person name="Pitluck S."/>
            <person name="Peters L."/>
            <person name="Kyrpides N."/>
            <person name="Mavromatis K."/>
            <person name="Pagani I."/>
            <person name="Ivanova N."/>
            <person name="Saunders L."/>
            <person name="Detter J.C."/>
            <person name="Tapia R."/>
            <person name="Han C."/>
            <person name="Land M."/>
            <person name="Hauser L."/>
            <person name="Markowitz V."/>
            <person name="Cheng J.-F."/>
            <person name="Hugenholtz P."/>
            <person name="Woyke T."/>
            <person name="Wu D."/>
            <person name="Spring S."/>
            <person name="Schroeder M."/>
            <person name="Brambilla E."/>
            <person name="Klenk H.-P."/>
            <person name="Eisen J.A."/>
        </authorList>
    </citation>
    <scope>NUCLEOTIDE SEQUENCE [LARGE SCALE GENOMIC DNA]</scope>
    <source>
        <strain evidence="5">DSM 15286 / JCM 11887 / CIR29812</strain>
    </source>
</reference>
<dbReference type="RefSeq" id="WP_013907103.1">
    <property type="nucleotide sequence ID" value="NC_015681.1"/>
</dbReference>
<dbReference type="Proteomes" id="UP000006793">
    <property type="component" value="Chromosome"/>
</dbReference>
<dbReference type="HOGENOM" id="CLU_000604_1_22_0"/>
<protein>
    <submittedName>
        <fullName evidence="4">ABC transporter related protein</fullName>
    </submittedName>
</protein>
<dbReference type="PROSITE" id="PS50893">
    <property type="entry name" value="ABC_TRANSPORTER_2"/>
    <property type="match status" value="1"/>
</dbReference>
<dbReference type="eggNOG" id="COG1136">
    <property type="taxonomic scope" value="Bacteria"/>
</dbReference>
<dbReference type="PaxDb" id="667014-Thein_0476"/>
<dbReference type="InterPro" id="IPR003439">
    <property type="entry name" value="ABC_transporter-like_ATP-bd"/>
</dbReference>
<feature type="domain" description="ABC transporter" evidence="3">
    <location>
        <begin position="5"/>
        <end position="215"/>
    </location>
</feature>
<keyword evidence="1" id="KW-0547">Nucleotide-binding</keyword>
<keyword evidence="2" id="KW-0067">ATP-binding</keyword>
<name>F8AAZ2_THEID</name>
<sequence length="216" mass="24804">MKVILEAGPFSFSCQQRKLYENVNIILYENDFVHLKGPSGTGKSTLLRQIVGLEKYAQNVKRILSNVQYPPRNLTKFRSQCVYLDPECPMLEGSLRENLLFPYQFKVNCHRQPTMNPEIILKKLGLSQNLDTETVYLSTGEKERLSLVRALLFNPQVILADEPFSGLDSENFEITFELLYEFSQRPGKAVLYVSHAELPKKTKTLFLNNGELKEIP</sequence>
<dbReference type="STRING" id="667014.Thein_0476"/>
<dbReference type="PANTHER" id="PTHR24220">
    <property type="entry name" value="IMPORT ATP-BINDING PROTEIN"/>
    <property type="match status" value="1"/>
</dbReference>
<keyword evidence="5" id="KW-1185">Reference proteome</keyword>
<dbReference type="InterPro" id="IPR015854">
    <property type="entry name" value="ABC_transpr_LolD-like"/>
</dbReference>
<gene>
    <name evidence="4" type="ordered locus">Thein_0476</name>
</gene>
<dbReference type="AlphaFoldDB" id="F8AAZ2"/>
<accession>F8AAZ2</accession>